<comment type="caution">
    <text evidence="1">The sequence shown here is derived from an EMBL/GenBank/DDBJ whole genome shotgun (WGS) entry which is preliminary data.</text>
</comment>
<sequence length="75" mass="7995">MAGTAAVVGLAAPANASATVLYHSYNYAEACNYVSQQGLLNHTWVASYCDEVFPSHYSPSGGIVPGLYNLYVQYS</sequence>
<proteinExistence type="predicted"/>
<organism evidence="1 2">
    <name type="scientific">Actinocrispum wychmicini</name>
    <dbReference type="NCBI Taxonomy" id="1213861"/>
    <lineage>
        <taxon>Bacteria</taxon>
        <taxon>Bacillati</taxon>
        <taxon>Actinomycetota</taxon>
        <taxon>Actinomycetes</taxon>
        <taxon>Pseudonocardiales</taxon>
        <taxon>Pseudonocardiaceae</taxon>
        <taxon>Actinocrispum</taxon>
    </lineage>
</organism>
<evidence type="ECO:0000313" key="2">
    <source>
        <dbReference type="Proteomes" id="UP000295680"/>
    </source>
</evidence>
<dbReference type="EMBL" id="SLWS01000017">
    <property type="protein sequence ID" value="TCO47365.1"/>
    <property type="molecule type" value="Genomic_DNA"/>
</dbReference>
<accession>A0A4R2IWS1</accession>
<keyword evidence="2" id="KW-1185">Reference proteome</keyword>
<evidence type="ECO:0000313" key="1">
    <source>
        <dbReference type="EMBL" id="TCO47365.1"/>
    </source>
</evidence>
<name>A0A4R2IWS1_9PSEU</name>
<dbReference type="AlphaFoldDB" id="A0A4R2IWS1"/>
<gene>
    <name evidence="1" type="ORF">EV192_117105</name>
</gene>
<protein>
    <submittedName>
        <fullName evidence="1">Uncharacterized protein</fullName>
    </submittedName>
</protein>
<reference evidence="1 2" key="1">
    <citation type="submission" date="2019-03" db="EMBL/GenBank/DDBJ databases">
        <title>Genomic Encyclopedia of Type Strains, Phase IV (KMG-IV): sequencing the most valuable type-strain genomes for metagenomic binning, comparative biology and taxonomic classification.</title>
        <authorList>
            <person name="Goeker M."/>
        </authorList>
    </citation>
    <scope>NUCLEOTIDE SEQUENCE [LARGE SCALE GENOMIC DNA]</scope>
    <source>
        <strain evidence="1 2">DSM 45934</strain>
    </source>
</reference>
<dbReference type="Proteomes" id="UP000295680">
    <property type="component" value="Unassembled WGS sequence"/>
</dbReference>